<dbReference type="OrthoDB" id="10365482at2759"/>
<reference evidence="2 3" key="1">
    <citation type="submission" date="2016-05" db="EMBL/GenBank/DDBJ databases">
        <title>Genome sequencing reveals origins of a unique bacterial endosymbiosis in the earliest lineages of terrestrial Fungi.</title>
        <authorList>
            <consortium name="DOE Joint Genome Institute"/>
            <person name="Uehling J."/>
            <person name="Gryganskyi A."/>
            <person name="Hameed K."/>
            <person name="Tschaplinski T."/>
            <person name="Misztal P."/>
            <person name="Wu S."/>
            <person name="Desiro A."/>
            <person name="Vande Pol N."/>
            <person name="Du Z.-Y."/>
            <person name="Zienkiewicz A."/>
            <person name="Zienkiewicz K."/>
            <person name="Morin E."/>
            <person name="Tisserant E."/>
            <person name="Splivallo R."/>
            <person name="Hainaut M."/>
            <person name="Henrissat B."/>
            <person name="Ohm R."/>
            <person name="Kuo A."/>
            <person name="Yan J."/>
            <person name="Lipzen A."/>
            <person name="Nolan M."/>
            <person name="Labutti K."/>
            <person name="Barry K."/>
            <person name="Goldstein A."/>
            <person name="Labbe J."/>
            <person name="Schadt C."/>
            <person name="Tuskan G."/>
            <person name="Grigoriev I."/>
            <person name="Martin F."/>
            <person name="Vilgalys R."/>
            <person name="Bonito G."/>
        </authorList>
    </citation>
    <scope>NUCLEOTIDE SEQUENCE [LARGE SCALE GENOMIC DNA]</scope>
    <source>
        <strain evidence="2 3">AG-77</strain>
    </source>
</reference>
<accession>A0A197KA72</accession>
<sequence length="125" mass="13082">MILSVTRRSFTLATATILAMTVLTVSSTSATPVGSVVDEALYNGDFLLGTFLGQTAPEPLVHGGLDGNQDKLDKKPFSPHDTYTSFNDKVVYTAGYAIGYYGTTFAPESFVAGGINGAKHGSGQP</sequence>
<name>A0A197KA72_9FUNG</name>
<organism evidence="2 3">
    <name type="scientific">Linnemannia elongata AG-77</name>
    <dbReference type="NCBI Taxonomy" id="1314771"/>
    <lineage>
        <taxon>Eukaryota</taxon>
        <taxon>Fungi</taxon>
        <taxon>Fungi incertae sedis</taxon>
        <taxon>Mucoromycota</taxon>
        <taxon>Mortierellomycotina</taxon>
        <taxon>Mortierellomycetes</taxon>
        <taxon>Mortierellales</taxon>
        <taxon>Mortierellaceae</taxon>
        <taxon>Linnemannia</taxon>
    </lineage>
</organism>
<keyword evidence="1" id="KW-0732">Signal</keyword>
<feature type="signal peptide" evidence="1">
    <location>
        <begin position="1"/>
        <end position="30"/>
    </location>
</feature>
<dbReference type="AlphaFoldDB" id="A0A197KA72"/>
<feature type="chain" id="PRO_5008276718" evidence="1">
    <location>
        <begin position="31"/>
        <end position="125"/>
    </location>
</feature>
<evidence type="ECO:0000313" key="2">
    <source>
        <dbReference type="EMBL" id="OAQ34395.1"/>
    </source>
</evidence>
<protein>
    <submittedName>
        <fullName evidence="2">Uncharacterized protein</fullName>
    </submittedName>
</protein>
<gene>
    <name evidence="2" type="ORF">K457DRAFT_14234</name>
</gene>
<evidence type="ECO:0000313" key="3">
    <source>
        <dbReference type="Proteomes" id="UP000078512"/>
    </source>
</evidence>
<keyword evidence="3" id="KW-1185">Reference proteome</keyword>
<dbReference type="Proteomes" id="UP000078512">
    <property type="component" value="Unassembled WGS sequence"/>
</dbReference>
<evidence type="ECO:0000256" key="1">
    <source>
        <dbReference type="SAM" id="SignalP"/>
    </source>
</evidence>
<dbReference type="EMBL" id="KV442017">
    <property type="protein sequence ID" value="OAQ34395.1"/>
    <property type="molecule type" value="Genomic_DNA"/>
</dbReference>
<proteinExistence type="predicted"/>